<dbReference type="InterPro" id="IPR041522">
    <property type="entry name" value="CdaR_GGDEF"/>
</dbReference>
<evidence type="ECO:0000313" key="4">
    <source>
        <dbReference type="Proteomes" id="UP000287910"/>
    </source>
</evidence>
<comment type="caution">
    <text evidence="3">The sequence shown here is derived from an EMBL/GenBank/DDBJ whole genome shotgun (WGS) entry which is preliminary data.</text>
</comment>
<organism evidence="3 4">
    <name type="scientific">Lysinibacillus antri</name>
    <dbReference type="NCBI Taxonomy" id="2498145"/>
    <lineage>
        <taxon>Bacteria</taxon>
        <taxon>Bacillati</taxon>
        <taxon>Bacillota</taxon>
        <taxon>Bacilli</taxon>
        <taxon>Bacillales</taxon>
        <taxon>Bacillaceae</taxon>
        <taxon>Lysinibacillus</taxon>
    </lineage>
</organism>
<gene>
    <name evidence="3" type="ORF">EK386_14590</name>
</gene>
<dbReference type="Pfam" id="PF02830">
    <property type="entry name" value="V4R"/>
    <property type="match status" value="1"/>
</dbReference>
<accession>A0A432L992</accession>
<dbReference type="SMART" id="SM00989">
    <property type="entry name" value="V4R"/>
    <property type="match status" value="1"/>
</dbReference>
<dbReference type="PANTHER" id="PTHR33744">
    <property type="entry name" value="CARBOHYDRATE DIACID REGULATOR"/>
    <property type="match status" value="1"/>
</dbReference>
<evidence type="ECO:0000256" key="1">
    <source>
        <dbReference type="ARBA" id="ARBA00006754"/>
    </source>
</evidence>
<dbReference type="Pfam" id="PF17853">
    <property type="entry name" value="GGDEF_2"/>
    <property type="match status" value="1"/>
</dbReference>
<dbReference type="Gene3D" id="1.10.10.2840">
    <property type="entry name" value="PucR C-terminal helix-turn-helix domain"/>
    <property type="match status" value="1"/>
</dbReference>
<dbReference type="PANTHER" id="PTHR33744:SF1">
    <property type="entry name" value="DNA-BINDING TRANSCRIPTIONAL ACTIVATOR ADER"/>
    <property type="match status" value="1"/>
</dbReference>
<evidence type="ECO:0000259" key="2">
    <source>
        <dbReference type="SMART" id="SM00989"/>
    </source>
</evidence>
<dbReference type="Proteomes" id="UP000287910">
    <property type="component" value="Unassembled WGS sequence"/>
</dbReference>
<dbReference type="RefSeq" id="WP_126659917.1">
    <property type="nucleotide sequence ID" value="NZ_RYYR01000022.1"/>
</dbReference>
<keyword evidence="4" id="KW-1185">Reference proteome</keyword>
<sequence>MKSIKLNDLLTIRQENELWFANNERSVFVSTRAFGAMQRDLIENMGINRLKAFFFKYGFQLGLEDAEDVVENNQSLSLMEQIELGPIIHALKGYTKSRITEKELKVEGNKVTSFYLKGVWENSYEAEQHLKNFGNRQGPVCYTLTGYATGYIKAILGEDVFFKELQCQGDGAPCCVWEGRLLSEWKQEAAEFFSYSKELPILKELEQTNEKLIMERNNLAFVSKTYNDLTNELIKGNNIDSILHILYKQNQLPIVIEDSRQHVIAYKGITPQEFISIGSELSEFSVGRGCHTKVKIFTFKNGISLKTPIYLLGQIVGHCYFIYDKERIPNYEIDSMILDRLASICSLLFLKEKTEIESMEQVKGHFLEEIISGKYTKQEITRKADFIQLDLSDAFYVVTLNYKFLNANAEKEFTLYKKTFEMVSTYFREEKNLNILIGQQPESLILLITEKQVHQQHIEKVIKTLIAYLKKHIKNALFLAGISSKNSNIVEARGALDEVRSAVRLSSRDQPITLFSDLGVLGILINNENEQAIKKIIREQLGVLYENIDDNKLDLLETLYHFLEQGGNLDQTADHLALSKSGLRYRLNKITTILDCDLRNPQKQFQLMMALKAFKIVEHDRIKQLQIE</sequence>
<dbReference type="SUPFAM" id="SSF111126">
    <property type="entry name" value="Ligand-binding domain in the NO signalling and Golgi transport"/>
    <property type="match status" value="1"/>
</dbReference>
<dbReference type="Gene3D" id="3.30.1380.20">
    <property type="entry name" value="Trafficking protein particle complex subunit 3"/>
    <property type="match status" value="1"/>
</dbReference>
<dbReference type="InterPro" id="IPR051448">
    <property type="entry name" value="CdaR-like_regulators"/>
</dbReference>
<dbReference type="InterPro" id="IPR042070">
    <property type="entry name" value="PucR_C-HTH_sf"/>
</dbReference>
<dbReference type="Pfam" id="PF06505">
    <property type="entry name" value="XylR_N"/>
    <property type="match status" value="1"/>
</dbReference>
<comment type="similarity">
    <text evidence="1">Belongs to the CdaR family.</text>
</comment>
<protein>
    <submittedName>
        <fullName evidence="3">PucR family transcriptional regulator</fullName>
    </submittedName>
</protein>
<dbReference type="InterPro" id="IPR004096">
    <property type="entry name" value="V4R"/>
</dbReference>
<feature type="domain" description="4-vinyl reductase 4VR" evidence="2">
    <location>
        <begin position="119"/>
        <end position="181"/>
    </location>
</feature>
<dbReference type="Pfam" id="PF13556">
    <property type="entry name" value="HTH_30"/>
    <property type="match status" value="1"/>
</dbReference>
<dbReference type="AlphaFoldDB" id="A0A432L992"/>
<dbReference type="InterPro" id="IPR025736">
    <property type="entry name" value="PucR_C-HTH_dom"/>
</dbReference>
<name>A0A432L992_9BACI</name>
<reference evidence="3 4" key="1">
    <citation type="submission" date="2018-12" db="EMBL/GenBank/DDBJ databases">
        <title>Lysinibacillus antri sp. nov., isolated from a cave soil.</title>
        <authorList>
            <person name="Narsing Rao M.P."/>
            <person name="Zhang H."/>
            <person name="Dong Z.-Y."/>
            <person name="Niu X.-K."/>
            <person name="Zhang K."/>
            <person name="Fang B.-Z."/>
            <person name="Kang Y.-Q."/>
            <person name="Xiao M."/>
            <person name="Li W.-J."/>
        </authorList>
    </citation>
    <scope>NUCLEOTIDE SEQUENCE [LARGE SCALE GENOMIC DNA]</scope>
    <source>
        <strain evidence="3 4">SYSU K30002</strain>
    </source>
</reference>
<evidence type="ECO:0000313" key="3">
    <source>
        <dbReference type="EMBL" id="RUL49899.1"/>
    </source>
</evidence>
<dbReference type="InterPro" id="IPR024096">
    <property type="entry name" value="NO_sig/Golgi_transp_ligand-bd"/>
</dbReference>
<dbReference type="EMBL" id="RYYR01000022">
    <property type="protein sequence ID" value="RUL49899.1"/>
    <property type="molecule type" value="Genomic_DNA"/>
</dbReference>
<dbReference type="InterPro" id="IPR010523">
    <property type="entry name" value="XylR_N"/>
</dbReference>
<proteinExistence type="inferred from homology"/>